<proteinExistence type="predicted"/>
<accession>A0ABT6MFX4</accession>
<organism evidence="1 2">
    <name type="scientific">Prescottella agglutinans</name>
    <dbReference type="NCBI Taxonomy" id="1644129"/>
    <lineage>
        <taxon>Bacteria</taxon>
        <taxon>Bacillati</taxon>
        <taxon>Actinomycetota</taxon>
        <taxon>Actinomycetes</taxon>
        <taxon>Mycobacteriales</taxon>
        <taxon>Nocardiaceae</taxon>
        <taxon>Prescottella</taxon>
    </lineage>
</organism>
<comment type="caution">
    <text evidence="1">The sequence shown here is derived from an EMBL/GenBank/DDBJ whole genome shotgun (WGS) entry which is preliminary data.</text>
</comment>
<sequence length="100" mass="11156">MAATAPRKKTVARKTEVDEFVFTTEAGETVTVPAFKSIKPGVIRKTRKLDQADQFWTILESLADDDAIAIIDEMDSDEFQEFQREWFGHSGVDLGESSAS</sequence>
<evidence type="ECO:0000313" key="2">
    <source>
        <dbReference type="Proteomes" id="UP001160334"/>
    </source>
</evidence>
<evidence type="ECO:0000313" key="1">
    <source>
        <dbReference type="EMBL" id="MDH6283230.1"/>
    </source>
</evidence>
<evidence type="ECO:0008006" key="3">
    <source>
        <dbReference type="Google" id="ProtNLM"/>
    </source>
</evidence>
<gene>
    <name evidence="1" type="ORF">M2280_004473</name>
</gene>
<dbReference type="RefSeq" id="WP_280762505.1">
    <property type="nucleotide sequence ID" value="NZ_JARXVC010000013.1"/>
</dbReference>
<keyword evidence="2" id="KW-1185">Reference proteome</keyword>
<reference evidence="1 2" key="1">
    <citation type="submission" date="2023-04" db="EMBL/GenBank/DDBJ databases">
        <title>Forest soil microbial communities from Buena Vista Peninsula, Colon Province, Panama.</title>
        <authorList>
            <person name="Bouskill N."/>
        </authorList>
    </citation>
    <scope>NUCLEOTIDE SEQUENCE [LARGE SCALE GENOMIC DNA]</scope>
    <source>
        <strain evidence="1 2">CFH S0262</strain>
    </source>
</reference>
<dbReference type="EMBL" id="JARXVC010000013">
    <property type="protein sequence ID" value="MDH6283230.1"/>
    <property type="molecule type" value="Genomic_DNA"/>
</dbReference>
<name>A0ABT6MFX4_9NOCA</name>
<protein>
    <recommendedName>
        <fullName evidence="3">Tail assembly chaperone</fullName>
    </recommendedName>
</protein>
<dbReference type="Proteomes" id="UP001160334">
    <property type="component" value="Unassembled WGS sequence"/>
</dbReference>